<sequence length="83" mass="9497">MLKKSVNNLVAYRRRAGVKLYPRGQPVELISGVAKPHSSRYTALTCQLTEYIRRIPMLYCEIFNVSHTFGDRASSSVIRIVLR</sequence>
<reference evidence="1 2" key="1">
    <citation type="submission" date="2018-06" db="EMBL/GenBank/DDBJ databases">
        <authorList>
            <consortium name="Pathogen Informatics"/>
            <person name="Doyle S."/>
        </authorList>
    </citation>
    <scope>NUCLEOTIDE SEQUENCE [LARGE SCALE GENOMIC DNA]</scope>
    <source>
        <strain evidence="1 2">NCTC11967</strain>
    </source>
</reference>
<comment type="caution">
    <text evidence="1">The sequence shown here is derived from an EMBL/GenBank/DDBJ whole genome shotgun (WGS) entry which is preliminary data.</text>
</comment>
<organism evidence="1 2">
    <name type="scientific">Yokenella regensburgei</name>
    <dbReference type="NCBI Taxonomy" id="158877"/>
    <lineage>
        <taxon>Bacteria</taxon>
        <taxon>Pseudomonadati</taxon>
        <taxon>Pseudomonadota</taxon>
        <taxon>Gammaproteobacteria</taxon>
        <taxon>Enterobacterales</taxon>
        <taxon>Enterobacteriaceae</taxon>
        <taxon>Yokenella</taxon>
    </lineage>
</organism>
<name>A0AB38FRU3_9ENTR</name>
<accession>A0AB38FRU3</accession>
<protein>
    <recommendedName>
        <fullName evidence="3">Transposase</fullName>
    </recommendedName>
</protein>
<proteinExistence type="predicted"/>
<dbReference type="RefSeq" id="WP_146748684.1">
    <property type="nucleotide sequence ID" value="NZ_JBCNMK010000011.1"/>
</dbReference>
<evidence type="ECO:0008006" key="3">
    <source>
        <dbReference type="Google" id="ProtNLM"/>
    </source>
</evidence>
<dbReference type="EMBL" id="UAVL01000001">
    <property type="protein sequence ID" value="SQA60883.1"/>
    <property type="molecule type" value="Genomic_DNA"/>
</dbReference>
<evidence type="ECO:0000313" key="1">
    <source>
        <dbReference type="EMBL" id="SQA60883.1"/>
    </source>
</evidence>
<dbReference type="Proteomes" id="UP000251313">
    <property type="component" value="Unassembled WGS sequence"/>
</dbReference>
<evidence type="ECO:0000313" key="2">
    <source>
        <dbReference type="Proteomes" id="UP000251313"/>
    </source>
</evidence>
<dbReference type="AlphaFoldDB" id="A0AB38FRU3"/>
<gene>
    <name evidence="1" type="ORF">NCTC11967_00957</name>
</gene>